<name>A0A6J8AMU9_MYTCO</name>
<evidence type="ECO:0000313" key="3">
    <source>
        <dbReference type="Proteomes" id="UP000507470"/>
    </source>
</evidence>
<evidence type="ECO:0000313" key="2">
    <source>
        <dbReference type="EMBL" id="CAC5370796.1"/>
    </source>
</evidence>
<accession>A0A6J8AMU9</accession>
<dbReference type="OrthoDB" id="6159952at2759"/>
<feature type="region of interest" description="Disordered" evidence="1">
    <location>
        <begin position="42"/>
        <end position="61"/>
    </location>
</feature>
<dbReference type="PANTHER" id="PTHR34239">
    <property type="entry name" value="APPLE DOMAIN-CONTAINING PROTEIN"/>
    <property type="match status" value="1"/>
</dbReference>
<dbReference type="EMBL" id="CACVKT020001736">
    <property type="protein sequence ID" value="CAC5370796.1"/>
    <property type="molecule type" value="Genomic_DNA"/>
</dbReference>
<keyword evidence="3" id="KW-1185">Reference proteome</keyword>
<reference evidence="2 3" key="1">
    <citation type="submission" date="2020-06" db="EMBL/GenBank/DDBJ databases">
        <authorList>
            <person name="Li R."/>
            <person name="Bekaert M."/>
        </authorList>
    </citation>
    <scope>NUCLEOTIDE SEQUENCE [LARGE SCALE GENOMIC DNA]</scope>
    <source>
        <strain evidence="3">wild</strain>
    </source>
</reference>
<feature type="compositionally biased region" description="Basic and acidic residues" evidence="1">
    <location>
        <begin position="9"/>
        <end position="23"/>
    </location>
</feature>
<evidence type="ECO:0000256" key="1">
    <source>
        <dbReference type="SAM" id="MobiDB-lite"/>
    </source>
</evidence>
<proteinExistence type="predicted"/>
<dbReference type="Proteomes" id="UP000507470">
    <property type="component" value="Unassembled WGS sequence"/>
</dbReference>
<feature type="region of interest" description="Disordered" evidence="1">
    <location>
        <begin position="1"/>
        <end position="32"/>
    </location>
</feature>
<dbReference type="AlphaFoldDB" id="A0A6J8AMU9"/>
<feature type="compositionally biased region" description="Acidic residues" evidence="1">
    <location>
        <begin position="50"/>
        <end position="61"/>
    </location>
</feature>
<dbReference type="PANTHER" id="PTHR34239:SF2">
    <property type="entry name" value="TRANSPOSABLE ELEMENT P TRANSPOSASE_THAP9 CONSERVED DOMAIN-CONTAINING PROTEIN"/>
    <property type="match status" value="1"/>
</dbReference>
<protein>
    <submittedName>
        <fullName evidence="2">Uncharacterized protein</fullName>
    </submittedName>
</protein>
<sequence>MASQVDEDPERRIKDFFYDDHDPNISQKSGKGVNILRIPIDLRDSQTHESDDDDHETESVDELVCRFENAESDNHEKSDNVTDDEDLNEVNELMDEMIECYNDSEETSAAIEESLAKSVKTSLRSKIPDSKFKEIKSKYKRPENCQNLMTPSVNEEVVTEKHSMINAIRSRDLKLQKIMGYVIKGIIPAIERTNDIAKAVLKKNTFEPIKNLRKVTDGIRMFAASYTKLNQYRKEHFKPNVVGKFKKIIYTNNSVSDKLFGDDL</sequence>
<gene>
    <name evidence="2" type="ORF">MCOR_9483</name>
</gene>
<organism evidence="2 3">
    <name type="scientific">Mytilus coruscus</name>
    <name type="common">Sea mussel</name>
    <dbReference type="NCBI Taxonomy" id="42192"/>
    <lineage>
        <taxon>Eukaryota</taxon>
        <taxon>Metazoa</taxon>
        <taxon>Spiralia</taxon>
        <taxon>Lophotrochozoa</taxon>
        <taxon>Mollusca</taxon>
        <taxon>Bivalvia</taxon>
        <taxon>Autobranchia</taxon>
        <taxon>Pteriomorphia</taxon>
        <taxon>Mytilida</taxon>
        <taxon>Mytiloidea</taxon>
        <taxon>Mytilidae</taxon>
        <taxon>Mytilinae</taxon>
        <taxon>Mytilus</taxon>
    </lineage>
</organism>